<evidence type="ECO:0000256" key="6">
    <source>
        <dbReference type="ARBA" id="ARBA00022516"/>
    </source>
</evidence>
<dbReference type="EMBL" id="JACHHY010000008">
    <property type="protein sequence ID" value="MBB5018393.1"/>
    <property type="molecule type" value="Genomic_DNA"/>
</dbReference>
<dbReference type="RefSeq" id="WP_184037596.1">
    <property type="nucleotide sequence ID" value="NZ_JACHHY010000008.1"/>
</dbReference>
<feature type="binding site" evidence="21">
    <location>
        <position position="13"/>
    </location>
    <ligand>
        <name>substrate</name>
    </ligand>
</feature>
<feature type="binding site" evidence="21">
    <location>
        <position position="73"/>
    </location>
    <ligand>
        <name>substrate</name>
    </ligand>
</feature>
<evidence type="ECO:0000313" key="26">
    <source>
        <dbReference type="Proteomes" id="UP000575898"/>
    </source>
</evidence>
<evidence type="ECO:0000256" key="10">
    <source>
        <dbReference type="ARBA" id="ARBA00022723"/>
    </source>
</evidence>
<evidence type="ECO:0000256" key="16">
    <source>
        <dbReference type="ARBA" id="ARBA00023098"/>
    </source>
</evidence>
<evidence type="ECO:0000256" key="8">
    <source>
        <dbReference type="ARBA" id="ARBA00022679"/>
    </source>
</evidence>
<dbReference type="Pfam" id="PF01219">
    <property type="entry name" value="DAGK_prokar"/>
    <property type="match status" value="1"/>
</dbReference>
<evidence type="ECO:0000256" key="5">
    <source>
        <dbReference type="ARBA" id="ARBA00022475"/>
    </source>
</evidence>
<comment type="catalytic activity">
    <reaction evidence="24">
        <text>a 1,2-diacyl-sn-glycerol + ATP = a 1,2-diacyl-sn-glycero-3-phosphate + ADP + H(+)</text>
        <dbReference type="Rhea" id="RHEA:10272"/>
        <dbReference type="ChEBI" id="CHEBI:15378"/>
        <dbReference type="ChEBI" id="CHEBI:17815"/>
        <dbReference type="ChEBI" id="CHEBI:30616"/>
        <dbReference type="ChEBI" id="CHEBI:58608"/>
        <dbReference type="ChEBI" id="CHEBI:456216"/>
        <dbReference type="EC" id="2.7.1.107"/>
    </reaction>
</comment>
<evidence type="ECO:0000256" key="13">
    <source>
        <dbReference type="ARBA" id="ARBA00022840"/>
    </source>
</evidence>
<keyword evidence="9 24" id="KW-0812">Transmembrane</keyword>
<evidence type="ECO:0000313" key="25">
    <source>
        <dbReference type="EMBL" id="MBB5018393.1"/>
    </source>
</evidence>
<evidence type="ECO:0000256" key="11">
    <source>
        <dbReference type="ARBA" id="ARBA00022741"/>
    </source>
</evidence>
<evidence type="ECO:0000256" key="17">
    <source>
        <dbReference type="ARBA" id="ARBA00023136"/>
    </source>
</evidence>
<accession>A0A840MQE3</accession>
<evidence type="ECO:0000256" key="1">
    <source>
        <dbReference type="ARBA" id="ARBA00004429"/>
    </source>
</evidence>
<feature type="binding site" evidence="22">
    <location>
        <position position="20"/>
    </location>
    <ligand>
        <name>ATP</name>
        <dbReference type="ChEBI" id="CHEBI:30616"/>
    </ligand>
</feature>
<dbReference type="Gene3D" id="1.10.287.3610">
    <property type="match status" value="1"/>
</dbReference>
<feature type="binding site" evidence="22">
    <location>
        <begin position="98"/>
        <end position="99"/>
    </location>
    <ligand>
        <name>ATP</name>
        <dbReference type="ChEBI" id="CHEBI:30616"/>
    </ligand>
</feature>
<keyword evidence="26" id="KW-1185">Reference proteome</keyword>
<feature type="binding site" evidence="22">
    <location>
        <position position="13"/>
    </location>
    <ligand>
        <name>ATP</name>
        <dbReference type="ChEBI" id="CHEBI:30616"/>
    </ligand>
</feature>
<keyword evidence="17 24" id="KW-0472">Membrane</keyword>
<proteinExistence type="inferred from homology"/>
<evidence type="ECO:0000256" key="14">
    <source>
        <dbReference type="ARBA" id="ARBA00022842"/>
    </source>
</evidence>
<organism evidence="25 26">
    <name type="scientific">Chitinivorax tropicus</name>
    <dbReference type="NCBI Taxonomy" id="714531"/>
    <lineage>
        <taxon>Bacteria</taxon>
        <taxon>Pseudomonadati</taxon>
        <taxon>Pseudomonadota</taxon>
        <taxon>Betaproteobacteria</taxon>
        <taxon>Chitinivorax</taxon>
    </lineage>
</organism>
<evidence type="ECO:0000256" key="3">
    <source>
        <dbReference type="ARBA" id="ARBA00012133"/>
    </source>
</evidence>
<feature type="binding site" evidence="21">
    <location>
        <position position="102"/>
    </location>
    <ligand>
        <name>substrate</name>
    </ligand>
</feature>
<reference evidence="25 26" key="1">
    <citation type="submission" date="2020-08" db="EMBL/GenBank/DDBJ databases">
        <title>Genomic Encyclopedia of Type Strains, Phase IV (KMG-IV): sequencing the most valuable type-strain genomes for metagenomic binning, comparative biology and taxonomic classification.</title>
        <authorList>
            <person name="Goeker M."/>
        </authorList>
    </citation>
    <scope>NUCLEOTIDE SEQUENCE [LARGE SCALE GENOMIC DNA]</scope>
    <source>
        <strain evidence="25 26">DSM 27165</strain>
    </source>
</reference>
<feature type="binding site" evidence="23">
    <location>
        <position position="80"/>
    </location>
    <ligand>
        <name>a divalent metal cation</name>
        <dbReference type="ChEBI" id="CHEBI:60240"/>
    </ligand>
</feature>
<dbReference type="GO" id="GO:0046872">
    <property type="term" value="F:metal ion binding"/>
    <property type="evidence" value="ECO:0007669"/>
    <property type="project" value="UniProtKB-KW"/>
</dbReference>
<evidence type="ECO:0000256" key="4">
    <source>
        <dbReference type="ARBA" id="ARBA00017575"/>
    </source>
</evidence>
<feature type="transmembrane region" description="Helical" evidence="24">
    <location>
        <begin position="103"/>
        <end position="123"/>
    </location>
</feature>
<keyword evidence="18" id="KW-0594">Phospholipid biosynthesis</keyword>
<keyword evidence="16 24" id="KW-0443">Lipid metabolism</keyword>
<keyword evidence="5" id="KW-1003">Cell membrane</keyword>
<keyword evidence="14 23" id="KW-0460">Magnesium</keyword>
<dbReference type="GO" id="GO:0006654">
    <property type="term" value="P:phosphatidic acid biosynthetic process"/>
    <property type="evidence" value="ECO:0007669"/>
    <property type="project" value="InterPro"/>
</dbReference>
<comment type="function">
    <text evidence="24">Catalyzes the ATP-dependent phosphorylation of sn-l,2-diacylglycerol (DAG) to phosphatidic acid. Involved in the recycling of diacylglycerol produced as a by-product during membrane-derived oligosaccharide (MDO) biosynthesis.</text>
</comment>
<evidence type="ECO:0000256" key="23">
    <source>
        <dbReference type="PIRSR" id="PIRSR600829-4"/>
    </source>
</evidence>
<dbReference type="InterPro" id="IPR036945">
    <property type="entry name" value="DAGK_sf"/>
</dbReference>
<keyword evidence="11 22" id="KW-0547">Nucleotide-binding</keyword>
<comment type="similarity">
    <text evidence="2 24">Belongs to the bacterial diacylglycerol kinase family.</text>
</comment>
<dbReference type="EC" id="2.7.1.107" evidence="3 24"/>
<dbReference type="PANTHER" id="PTHR34299:SF1">
    <property type="entry name" value="DIACYLGLYCEROL KINASE"/>
    <property type="match status" value="1"/>
</dbReference>
<feature type="binding site" evidence="22">
    <location>
        <position position="80"/>
    </location>
    <ligand>
        <name>ATP</name>
        <dbReference type="ChEBI" id="CHEBI:30616"/>
    </ligand>
</feature>
<evidence type="ECO:0000256" key="15">
    <source>
        <dbReference type="ARBA" id="ARBA00022989"/>
    </source>
</evidence>
<keyword evidence="12 24" id="KW-0418">Kinase</keyword>
<dbReference type="GO" id="GO:0005886">
    <property type="term" value="C:plasma membrane"/>
    <property type="evidence" value="ECO:0007669"/>
    <property type="project" value="UniProtKB-SubCell"/>
</dbReference>
<feature type="transmembrane region" description="Helical" evidence="24">
    <location>
        <begin position="61"/>
        <end position="83"/>
    </location>
</feature>
<dbReference type="AlphaFoldDB" id="A0A840MQE3"/>
<dbReference type="InterPro" id="IPR033718">
    <property type="entry name" value="DAGK_prok"/>
</dbReference>
<feature type="binding site" evidence="22">
    <location>
        <begin position="89"/>
        <end position="91"/>
    </location>
    <ligand>
        <name>ATP</name>
        <dbReference type="ChEBI" id="CHEBI:30616"/>
    </ligand>
</feature>
<keyword evidence="10 23" id="KW-0479">Metal-binding</keyword>
<keyword evidence="19 24" id="KW-1208">Phospholipid metabolism</keyword>
<keyword evidence="7 24" id="KW-0997">Cell inner membrane</keyword>
<dbReference type="InterPro" id="IPR000829">
    <property type="entry name" value="DAGK"/>
</dbReference>
<dbReference type="GO" id="GO:0005524">
    <property type="term" value="F:ATP binding"/>
    <property type="evidence" value="ECO:0007669"/>
    <property type="project" value="UniProtKB-KW"/>
</dbReference>
<feature type="binding site" evidence="21">
    <location>
        <begin position="51"/>
        <end position="54"/>
    </location>
    <ligand>
        <name>substrate</name>
    </ligand>
</feature>
<sequence>MTSPFKGKTGIRRIINAASYSLDGLKAAYVGEAAFRQLTWMAMVLVPLALWLDVTRFEKALLVAVVLFSLVIELFNSAVEAAIDRISLERHELSKQAKDMGSAAQMVGLAIIALTWGLILIPAM</sequence>
<comment type="cofactor">
    <cofactor evidence="23">
        <name>Mg(2+)</name>
        <dbReference type="ChEBI" id="CHEBI:18420"/>
    </cofactor>
    <text evidence="23">Mn(2+), Zn(2+), Cd(2+) and Co(2+) support activity to lesser extents.</text>
</comment>
<evidence type="ECO:0000256" key="9">
    <source>
        <dbReference type="ARBA" id="ARBA00022692"/>
    </source>
</evidence>
<evidence type="ECO:0000256" key="21">
    <source>
        <dbReference type="PIRSR" id="PIRSR600829-2"/>
    </source>
</evidence>
<evidence type="ECO:0000256" key="22">
    <source>
        <dbReference type="PIRSR" id="PIRSR600829-3"/>
    </source>
</evidence>
<protein>
    <recommendedName>
        <fullName evidence="4 24">Diacylglycerol kinase</fullName>
        <ecNumber evidence="3 24">2.7.1.107</ecNumber>
    </recommendedName>
</protein>
<evidence type="ECO:0000256" key="24">
    <source>
        <dbReference type="RuleBase" id="RU363065"/>
    </source>
</evidence>
<feature type="binding site" evidence="22">
    <location>
        <position position="32"/>
    </location>
    <ligand>
        <name>ATP</name>
        <dbReference type="ChEBI" id="CHEBI:30616"/>
    </ligand>
</feature>
<keyword evidence="6" id="KW-0444">Lipid biosynthesis</keyword>
<dbReference type="CDD" id="cd14264">
    <property type="entry name" value="DAGK_IM"/>
    <property type="match status" value="1"/>
</dbReference>
<evidence type="ECO:0000256" key="18">
    <source>
        <dbReference type="ARBA" id="ARBA00023209"/>
    </source>
</evidence>
<dbReference type="PANTHER" id="PTHR34299">
    <property type="entry name" value="DIACYLGLYCEROL KINASE"/>
    <property type="match status" value="1"/>
</dbReference>
<evidence type="ECO:0000256" key="7">
    <source>
        <dbReference type="ARBA" id="ARBA00022519"/>
    </source>
</evidence>
<keyword evidence="15 24" id="KW-1133">Transmembrane helix</keyword>
<feature type="transmembrane region" description="Helical" evidence="24">
    <location>
        <begin position="34"/>
        <end position="54"/>
    </location>
</feature>
<evidence type="ECO:0000256" key="12">
    <source>
        <dbReference type="ARBA" id="ARBA00022777"/>
    </source>
</evidence>
<dbReference type="GO" id="GO:0004143">
    <property type="term" value="F:ATP-dependent diacylglycerol kinase activity"/>
    <property type="evidence" value="ECO:0007669"/>
    <property type="project" value="UniProtKB-EC"/>
</dbReference>
<dbReference type="Proteomes" id="UP000575898">
    <property type="component" value="Unassembled WGS sequence"/>
</dbReference>
<evidence type="ECO:0000256" key="2">
    <source>
        <dbReference type="ARBA" id="ARBA00005967"/>
    </source>
</evidence>
<comment type="caution">
    <text evidence="25">The sequence shown here is derived from an EMBL/GenBank/DDBJ whole genome shotgun (WGS) entry which is preliminary data.</text>
</comment>
<feature type="active site" description="Proton acceptor" evidence="20">
    <location>
        <position position="73"/>
    </location>
</feature>
<evidence type="ECO:0000256" key="19">
    <source>
        <dbReference type="ARBA" id="ARBA00023264"/>
    </source>
</evidence>
<name>A0A840MQE3_9PROT</name>
<keyword evidence="8 24" id="KW-0808">Transferase</keyword>
<keyword evidence="13 22" id="KW-0067">ATP-binding</keyword>
<gene>
    <name evidence="25" type="ORF">HNQ59_001681</name>
</gene>
<comment type="subcellular location">
    <subcellularLocation>
        <location evidence="1 24">Cell inner membrane</location>
        <topology evidence="1 24">Multi-pass membrane protein</topology>
    </subcellularLocation>
</comment>
<feature type="binding site" evidence="23">
    <location>
        <position position="32"/>
    </location>
    <ligand>
        <name>a divalent metal cation</name>
        <dbReference type="ChEBI" id="CHEBI:60240"/>
    </ligand>
</feature>
<evidence type="ECO:0000256" key="20">
    <source>
        <dbReference type="PIRSR" id="PIRSR600829-1"/>
    </source>
</evidence>